<keyword evidence="7 8" id="KW-0472">Membrane</keyword>
<keyword evidence="11" id="KW-1185">Reference proteome</keyword>
<feature type="transmembrane region" description="Helical" evidence="8">
    <location>
        <begin position="50"/>
        <end position="70"/>
    </location>
</feature>
<evidence type="ECO:0000256" key="7">
    <source>
        <dbReference type="ARBA" id="ARBA00023136"/>
    </source>
</evidence>
<feature type="transmembrane region" description="Helical" evidence="8">
    <location>
        <begin position="300"/>
        <end position="318"/>
    </location>
</feature>
<proteinExistence type="inferred from homology"/>
<evidence type="ECO:0000256" key="5">
    <source>
        <dbReference type="ARBA" id="ARBA00022692"/>
    </source>
</evidence>
<keyword evidence="9" id="KW-0732">Signal</keyword>
<sequence length="324" mass="31184">MAALILLCAAAAAAVVSSLTVSGADAVANLSSVVAGTQGSGPSAVAAYTLPRTVVAAAAGAALGVAGLLMSCHTGNILADPGLVGTSPAAGCAVAVTAAWCGVLPVPAAMGVAAAAAGVALLGVVWLMSLGANSYHPLSLVVGGLGVALVSAAATGLVAVARHEPSVVISAWQARPSGAYTRQDAATIAAVTLVVILAAALSARQLNAIAAGHDVAAQRGINVTAARVVGLGLAAVLTGIATAAAGPVIFGGLLVAYPLYRFVGHDHRWLVPLAALGGAGLGLAADTAGRMITHPVDYPAAMVLVLAGAPLALALVIGRKQVTP</sequence>
<evidence type="ECO:0000256" key="4">
    <source>
        <dbReference type="ARBA" id="ARBA00022475"/>
    </source>
</evidence>
<organism evidence="10 11">
    <name type="scientific">Corynebacterium mendelii</name>
    <dbReference type="NCBI Taxonomy" id="2765362"/>
    <lineage>
        <taxon>Bacteria</taxon>
        <taxon>Bacillati</taxon>
        <taxon>Actinomycetota</taxon>
        <taxon>Actinomycetes</taxon>
        <taxon>Mycobacteriales</taxon>
        <taxon>Corynebacteriaceae</taxon>
        <taxon>Corynebacterium</taxon>
    </lineage>
</organism>
<keyword evidence="3" id="KW-0813">Transport</keyword>
<protein>
    <submittedName>
        <fullName evidence="10">Iron chelate uptake ABC transporter family permease subunit</fullName>
    </submittedName>
</protein>
<dbReference type="SUPFAM" id="SSF81345">
    <property type="entry name" value="ABC transporter involved in vitamin B12 uptake, BtuC"/>
    <property type="match status" value="1"/>
</dbReference>
<feature type="transmembrane region" description="Helical" evidence="8">
    <location>
        <begin position="185"/>
        <end position="203"/>
    </location>
</feature>
<evidence type="ECO:0000256" key="6">
    <source>
        <dbReference type="ARBA" id="ARBA00022989"/>
    </source>
</evidence>
<evidence type="ECO:0000256" key="9">
    <source>
        <dbReference type="SAM" id="SignalP"/>
    </source>
</evidence>
<dbReference type="Proteomes" id="UP000664332">
    <property type="component" value="Unassembled WGS sequence"/>
</dbReference>
<dbReference type="GO" id="GO:0033214">
    <property type="term" value="P:siderophore-iron import into cell"/>
    <property type="evidence" value="ECO:0007669"/>
    <property type="project" value="TreeGrafter"/>
</dbReference>
<dbReference type="Gene3D" id="1.10.3470.10">
    <property type="entry name" value="ABC transporter involved in vitamin B12 uptake, BtuC"/>
    <property type="match status" value="1"/>
</dbReference>
<evidence type="ECO:0000313" key="11">
    <source>
        <dbReference type="Proteomes" id="UP000664332"/>
    </source>
</evidence>
<keyword evidence="5 8" id="KW-0812">Transmembrane</keyword>
<feature type="signal peptide" evidence="9">
    <location>
        <begin position="1"/>
        <end position="23"/>
    </location>
</feature>
<evidence type="ECO:0000313" key="10">
    <source>
        <dbReference type="EMBL" id="MBN9643965.1"/>
    </source>
</evidence>
<dbReference type="PANTHER" id="PTHR30472:SF1">
    <property type="entry name" value="FE(3+) DICITRATE TRANSPORT SYSTEM PERMEASE PROTEIN FECC-RELATED"/>
    <property type="match status" value="1"/>
</dbReference>
<feature type="chain" id="PRO_5039585107" evidence="9">
    <location>
        <begin position="24"/>
        <end position="324"/>
    </location>
</feature>
<feature type="transmembrane region" description="Helical" evidence="8">
    <location>
        <begin position="140"/>
        <end position="161"/>
    </location>
</feature>
<dbReference type="InterPro" id="IPR000522">
    <property type="entry name" value="ABC_transptr_permease_BtuC"/>
</dbReference>
<comment type="subcellular location">
    <subcellularLocation>
        <location evidence="1">Cell membrane</location>
        <topology evidence="1">Multi-pass membrane protein</topology>
    </subcellularLocation>
</comment>
<comment type="caution">
    <text evidence="10">The sequence shown here is derived from an EMBL/GenBank/DDBJ whole genome shotgun (WGS) entry which is preliminary data.</text>
</comment>
<keyword evidence="6 8" id="KW-1133">Transmembrane helix</keyword>
<evidence type="ECO:0000256" key="1">
    <source>
        <dbReference type="ARBA" id="ARBA00004651"/>
    </source>
</evidence>
<feature type="transmembrane region" description="Helical" evidence="8">
    <location>
        <begin position="224"/>
        <end position="257"/>
    </location>
</feature>
<accession>A0A939E007</accession>
<name>A0A939E007_9CORY</name>
<evidence type="ECO:0000256" key="3">
    <source>
        <dbReference type="ARBA" id="ARBA00022448"/>
    </source>
</evidence>
<evidence type="ECO:0000256" key="8">
    <source>
        <dbReference type="SAM" id="Phobius"/>
    </source>
</evidence>
<dbReference type="GO" id="GO:0022857">
    <property type="term" value="F:transmembrane transporter activity"/>
    <property type="evidence" value="ECO:0007669"/>
    <property type="project" value="InterPro"/>
</dbReference>
<reference evidence="10" key="1">
    <citation type="submission" date="2021-03" db="EMBL/GenBank/DDBJ databases">
        <authorList>
            <person name="Sun Q."/>
        </authorList>
    </citation>
    <scope>NUCLEOTIDE SEQUENCE</scope>
    <source>
        <strain evidence="10">CCM 8862</strain>
    </source>
</reference>
<dbReference type="EMBL" id="JAFLEQ010000008">
    <property type="protein sequence ID" value="MBN9643965.1"/>
    <property type="molecule type" value="Genomic_DNA"/>
</dbReference>
<dbReference type="Pfam" id="PF01032">
    <property type="entry name" value="FecCD"/>
    <property type="match status" value="1"/>
</dbReference>
<dbReference type="InterPro" id="IPR037294">
    <property type="entry name" value="ABC_BtuC-like"/>
</dbReference>
<dbReference type="GO" id="GO:0005886">
    <property type="term" value="C:plasma membrane"/>
    <property type="evidence" value="ECO:0007669"/>
    <property type="project" value="UniProtKB-SubCell"/>
</dbReference>
<gene>
    <name evidence="10" type="ORF">JZY06_04940</name>
</gene>
<evidence type="ECO:0000256" key="2">
    <source>
        <dbReference type="ARBA" id="ARBA00007935"/>
    </source>
</evidence>
<dbReference type="RefSeq" id="WP_207118768.1">
    <property type="nucleotide sequence ID" value="NZ_JAFLEQ010000008.1"/>
</dbReference>
<feature type="transmembrane region" description="Helical" evidence="8">
    <location>
        <begin position="106"/>
        <end position="128"/>
    </location>
</feature>
<dbReference type="AlphaFoldDB" id="A0A939E007"/>
<keyword evidence="4" id="KW-1003">Cell membrane</keyword>
<comment type="similarity">
    <text evidence="2">Belongs to the binding-protein-dependent transport system permease family. FecCD subfamily.</text>
</comment>
<dbReference type="PANTHER" id="PTHR30472">
    <property type="entry name" value="FERRIC ENTEROBACTIN TRANSPORT SYSTEM PERMEASE PROTEIN"/>
    <property type="match status" value="1"/>
</dbReference>
<feature type="transmembrane region" description="Helical" evidence="8">
    <location>
        <begin position="82"/>
        <end position="100"/>
    </location>
</feature>